<dbReference type="EMBL" id="CALLCH030000004">
    <property type="protein sequence ID" value="CAI4212365.1"/>
    <property type="molecule type" value="Genomic_DNA"/>
</dbReference>
<dbReference type="AlphaFoldDB" id="A0A9P1GYL4"/>
<evidence type="ECO:0000256" key="1">
    <source>
        <dbReference type="ARBA" id="ARBA00008987"/>
    </source>
</evidence>
<accession>A0A9P1GYL4</accession>
<evidence type="ECO:0000313" key="4">
    <source>
        <dbReference type="Proteomes" id="UP000838763"/>
    </source>
</evidence>
<organism evidence="3 4">
    <name type="scientific">Parascedosporium putredinis</name>
    <dbReference type="NCBI Taxonomy" id="1442378"/>
    <lineage>
        <taxon>Eukaryota</taxon>
        <taxon>Fungi</taxon>
        <taxon>Dikarya</taxon>
        <taxon>Ascomycota</taxon>
        <taxon>Pezizomycotina</taxon>
        <taxon>Sordariomycetes</taxon>
        <taxon>Hypocreomycetidae</taxon>
        <taxon>Microascales</taxon>
        <taxon>Microascaceae</taxon>
        <taxon>Parascedosporium</taxon>
    </lineage>
</organism>
<dbReference type="SUPFAM" id="SSF52833">
    <property type="entry name" value="Thioredoxin-like"/>
    <property type="match status" value="1"/>
</dbReference>
<keyword evidence="4" id="KW-1185">Reference proteome</keyword>
<protein>
    <recommendedName>
        <fullName evidence="2">Thioredoxin domain-containing protein</fullName>
    </recommendedName>
</protein>
<dbReference type="InterPro" id="IPR036249">
    <property type="entry name" value="Thioredoxin-like_sf"/>
</dbReference>
<reference evidence="3" key="1">
    <citation type="submission" date="2022-11" db="EMBL/GenBank/DDBJ databases">
        <authorList>
            <person name="Scott C."/>
            <person name="Bruce N."/>
        </authorList>
    </citation>
    <scope>NUCLEOTIDE SEQUENCE</scope>
</reference>
<dbReference type="Gene3D" id="3.40.30.10">
    <property type="entry name" value="Glutaredoxin"/>
    <property type="match status" value="1"/>
</dbReference>
<dbReference type="Pfam" id="PF06110">
    <property type="entry name" value="TXD17-like_Trx"/>
    <property type="match status" value="1"/>
</dbReference>
<dbReference type="GO" id="GO:0005829">
    <property type="term" value="C:cytosol"/>
    <property type="evidence" value="ECO:0007669"/>
    <property type="project" value="TreeGrafter"/>
</dbReference>
<feature type="domain" description="Thioredoxin" evidence="2">
    <location>
        <begin position="23"/>
        <end position="109"/>
    </location>
</feature>
<dbReference type="InterPro" id="IPR010357">
    <property type="entry name" value="TXNDC17_dom"/>
</dbReference>
<evidence type="ECO:0000259" key="2">
    <source>
        <dbReference type="Pfam" id="PF06110"/>
    </source>
</evidence>
<proteinExistence type="inferred from homology"/>
<comment type="similarity">
    <text evidence="1">Belongs to the thioredoxin family.</text>
</comment>
<dbReference type="PANTHER" id="PTHR12452">
    <property type="entry name" value="42-9-9 PROTEIN-RELATED"/>
    <property type="match status" value="1"/>
</dbReference>
<dbReference type="Proteomes" id="UP000838763">
    <property type="component" value="Unassembled WGS sequence"/>
</dbReference>
<evidence type="ECO:0000313" key="3">
    <source>
        <dbReference type="EMBL" id="CAI4212365.1"/>
    </source>
</evidence>
<dbReference type="PANTHER" id="PTHR12452:SF0">
    <property type="entry name" value="THIOREDOXIN DOMAIN-CONTAINING PROTEIN 17"/>
    <property type="match status" value="1"/>
</dbReference>
<dbReference type="OrthoDB" id="78947at2759"/>
<gene>
    <name evidence="3" type="ORF">PPNO1_LOCUS2132</name>
</gene>
<dbReference type="InterPro" id="IPR045108">
    <property type="entry name" value="TXNDC17-like"/>
</dbReference>
<name>A0A9P1GYL4_9PEZI</name>
<dbReference type="GO" id="GO:0047134">
    <property type="term" value="F:protein-disulfide reductase [NAD(P)H] activity"/>
    <property type="evidence" value="ECO:0007669"/>
    <property type="project" value="InterPro"/>
</dbReference>
<comment type="caution">
    <text evidence="3">The sequence shown here is derived from an EMBL/GenBank/DDBJ whole genome shotgun (WGS) entry which is preliminary data.</text>
</comment>
<sequence length="131" mass="14445">MPITTDFKLPASPQNLALSPGEGQSDALFVAFISGDDVNTKQPWCPDVRAALPHVKAAFSADGAPEAALWSVGQRDEWRQNTNPVRTKWNVHNIPTVVRYQRVDGKIQETGRLVEGEILNERKLSALIKGQ</sequence>